<dbReference type="GeneID" id="111250781"/>
<keyword evidence="2" id="KW-0560">Oxidoreductase</keyword>
<feature type="chain" id="PRO_5029749783" description="Trans-1,2-dihydrobenzene-1,2-diol dehydrogenase" evidence="11">
    <location>
        <begin position="24"/>
        <end position="341"/>
    </location>
</feature>
<dbReference type="InterPro" id="IPR055170">
    <property type="entry name" value="GFO_IDH_MocA-like_dom"/>
</dbReference>
<dbReference type="Gene3D" id="3.40.50.720">
    <property type="entry name" value="NAD(P)-binding Rossmann-like Domain"/>
    <property type="match status" value="1"/>
</dbReference>
<dbReference type="PANTHER" id="PTHR22604:SF105">
    <property type="entry name" value="TRANS-1,2-DIHYDROBENZENE-1,2-DIOL DEHYDROGENASE"/>
    <property type="match status" value="1"/>
</dbReference>
<dbReference type="OrthoDB" id="2129491at2759"/>
<accession>A0A7M7K681</accession>
<dbReference type="EnsemblMetazoa" id="XM_022806527">
    <property type="protein sequence ID" value="XP_022662262"/>
    <property type="gene ID" value="LOC111250781"/>
</dbReference>
<dbReference type="InterPro" id="IPR036291">
    <property type="entry name" value="NAD(P)-bd_dom_sf"/>
</dbReference>
<evidence type="ECO:0000256" key="2">
    <source>
        <dbReference type="ARBA" id="ARBA00023002"/>
    </source>
</evidence>
<comment type="similarity">
    <text evidence="1">Belongs to the Gfo/Idh/MocA family.</text>
</comment>
<dbReference type="AlphaFoldDB" id="A0A7M7K681"/>
<evidence type="ECO:0000259" key="13">
    <source>
        <dbReference type="Pfam" id="PF22725"/>
    </source>
</evidence>
<dbReference type="SUPFAM" id="SSF51735">
    <property type="entry name" value="NAD(P)-binding Rossmann-fold domains"/>
    <property type="match status" value="1"/>
</dbReference>
<dbReference type="InterPro" id="IPR050984">
    <property type="entry name" value="Gfo/Idh/MocA_domain"/>
</dbReference>
<dbReference type="InterPro" id="IPR000683">
    <property type="entry name" value="Gfo/Idh/MocA-like_OxRdtase_N"/>
</dbReference>
<protein>
    <recommendedName>
        <fullName evidence="5">Trans-1,2-dihydrobenzene-1,2-diol dehydrogenase</fullName>
        <ecNumber evidence="4">1.1.1.179</ecNumber>
        <ecNumber evidence="3">1.3.1.20</ecNumber>
    </recommendedName>
    <alternativeName>
        <fullName evidence="8">D-xylose 1-dehydrogenase</fullName>
    </alternativeName>
    <alternativeName>
        <fullName evidence="7">D-xylose-NADP dehydrogenase</fullName>
    </alternativeName>
    <alternativeName>
        <fullName evidence="6">Dimeric dihydrodiol dehydrogenase</fullName>
    </alternativeName>
</protein>
<reference evidence="14" key="1">
    <citation type="submission" date="2021-01" db="UniProtKB">
        <authorList>
            <consortium name="EnsemblMetazoa"/>
        </authorList>
    </citation>
    <scope>IDENTIFICATION</scope>
</reference>
<evidence type="ECO:0000256" key="7">
    <source>
        <dbReference type="ARBA" id="ARBA00042988"/>
    </source>
</evidence>
<evidence type="ECO:0000256" key="11">
    <source>
        <dbReference type="SAM" id="SignalP"/>
    </source>
</evidence>
<evidence type="ECO:0000256" key="3">
    <source>
        <dbReference type="ARBA" id="ARBA00038853"/>
    </source>
</evidence>
<dbReference type="FunCoup" id="A0A7M7K681">
    <property type="interactions" value="246"/>
</dbReference>
<dbReference type="Gene3D" id="3.30.360.10">
    <property type="entry name" value="Dihydrodipicolinate Reductase, domain 2"/>
    <property type="match status" value="1"/>
</dbReference>
<organism evidence="14 15">
    <name type="scientific">Varroa destructor</name>
    <name type="common">Honeybee mite</name>
    <dbReference type="NCBI Taxonomy" id="109461"/>
    <lineage>
        <taxon>Eukaryota</taxon>
        <taxon>Metazoa</taxon>
        <taxon>Ecdysozoa</taxon>
        <taxon>Arthropoda</taxon>
        <taxon>Chelicerata</taxon>
        <taxon>Arachnida</taxon>
        <taxon>Acari</taxon>
        <taxon>Parasitiformes</taxon>
        <taxon>Mesostigmata</taxon>
        <taxon>Gamasina</taxon>
        <taxon>Dermanyssoidea</taxon>
        <taxon>Varroidae</taxon>
        <taxon>Varroa</taxon>
    </lineage>
</organism>
<evidence type="ECO:0000256" key="4">
    <source>
        <dbReference type="ARBA" id="ARBA00038984"/>
    </source>
</evidence>
<proteinExistence type="inferred from homology"/>
<evidence type="ECO:0000256" key="8">
    <source>
        <dbReference type="ARBA" id="ARBA00043025"/>
    </source>
</evidence>
<dbReference type="Proteomes" id="UP000594260">
    <property type="component" value="Unplaced"/>
</dbReference>
<sequence length="341" mass="37842">MQSMALLMFTSLMVSTRWGIISAGKISHDFVTCLRSLRDHEVVVVAAMNVTNARKFALLHKIEKVLDNYDDMAKQDNIDIVYCGSLNPQHYTVVKHLLENGKPVLCEKPLTMCLEHTEELVKIARKNKTFLMEAIWSRFLPVYDELQKRHSEIGEIHSVEASFGLAEIGGVDRVTKPELGGSSLLDIGIYVIHFAQLIFKDVYPSEIRAVGEITPDGVDVQTCISLKYPSGKLASLTTSVLADLPCEATVFGSKGKIKVHKPFWCPDSIEVNGKTETFPYPATIGPCNYVNSSGLRYEAIHVRDCLNNGLAESPILPLEATLNMARIMQSCLDQMGAKLKI</sequence>
<dbReference type="PANTHER" id="PTHR22604">
    <property type="entry name" value="OXIDOREDUCTASES"/>
    <property type="match status" value="1"/>
</dbReference>
<name>A0A7M7K681_VARDE</name>
<evidence type="ECO:0000259" key="12">
    <source>
        <dbReference type="Pfam" id="PF01408"/>
    </source>
</evidence>
<dbReference type="Pfam" id="PF01408">
    <property type="entry name" value="GFO_IDH_MocA"/>
    <property type="match status" value="1"/>
</dbReference>
<evidence type="ECO:0000256" key="9">
    <source>
        <dbReference type="ARBA" id="ARBA00047423"/>
    </source>
</evidence>
<keyword evidence="11" id="KW-0732">Signal</keyword>
<evidence type="ECO:0000313" key="14">
    <source>
        <dbReference type="EnsemblMetazoa" id="XP_022662262"/>
    </source>
</evidence>
<evidence type="ECO:0000256" key="10">
    <source>
        <dbReference type="ARBA" id="ARBA00049233"/>
    </source>
</evidence>
<comment type="catalytic activity">
    <reaction evidence="9">
        <text>(1R,2R)-1,2-dihydrobenzene-1,2-diol + NADP(+) = catechol + NADPH + H(+)</text>
        <dbReference type="Rhea" id="RHEA:16729"/>
        <dbReference type="ChEBI" id="CHEBI:10702"/>
        <dbReference type="ChEBI" id="CHEBI:15378"/>
        <dbReference type="ChEBI" id="CHEBI:18135"/>
        <dbReference type="ChEBI" id="CHEBI:57783"/>
        <dbReference type="ChEBI" id="CHEBI:58349"/>
        <dbReference type="EC" id="1.3.1.20"/>
    </reaction>
</comment>
<feature type="domain" description="GFO/IDH/MocA-like oxidoreductase" evidence="13">
    <location>
        <begin position="151"/>
        <end position="257"/>
    </location>
</feature>
<dbReference type="EC" id="1.1.1.179" evidence="4"/>
<evidence type="ECO:0000256" key="6">
    <source>
        <dbReference type="ARBA" id="ARBA00042926"/>
    </source>
</evidence>
<comment type="catalytic activity">
    <reaction evidence="10">
        <text>D-xylose + NADP(+) = D-xylono-1,5-lactone + NADPH + H(+)</text>
        <dbReference type="Rhea" id="RHEA:22000"/>
        <dbReference type="ChEBI" id="CHEBI:15378"/>
        <dbReference type="ChEBI" id="CHEBI:15867"/>
        <dbReference type="ChEBI" id="CHEBI:53455"/>
        <dbReference type="ChEBI" id="CHEBI:57783"/>
        <dbReference type="ChEBI" id="CHEBI:58349"/>
        <dbReference type="EC" id="1.1.1.179"/>
    </reaction>
</comment>
<evidence type="ECO:0000256" key="1">
    <source>
        <dbReference type="ARBA" id="ARBA00010928"/>
    </source>
</evidence>
<feature type="signal peptide" evidence="11">
    <location>
        <begin position="1"/>
        <end position="23"/>
    </location>
</feature>
<dbReference type="GO" id="GO:0047115">
    <property type="term" value="F:trans-1,2-dihydrobenzene-1,2-diol dehydrogenase activity"/>
    <property type="evidence" value="ECO:0007669"/>
    <property type="project" value="UniProtKB-EC"/>
</dbReference>
<dbReference type="SUPFAM" id="SSF55347">
    <property type="entry name" value="Glyceraldehyde-3-phosphate dehydrogenase-like, C-terminal domain"/>
    <property type="match status" value="1"/>
</dbReference>
<dbReference type="EC" id="1.3.1.20" evidence="3"/>
<dbReference type="InParanoid" id="A0A7M7K681"/>
<dbReference type="OMA" id="AHETGKY"/>
<dbReference type="Pfam" id="PF22725">
    <property type="entry name" value="GFO_IDH_MocA_C3"/>
    <property type="match status" value="1"/>
</dbReference>
<dbReference type="GO" id="GO:0000166">
    <property type="term" value="F:nucleotide binding"/>
    <property type="evidence" value="ECO:0007669"/>
    <property type="project" value="InterPro"/>
</dbReference>
<feature type="domain" description="Gfo/Idh/MocA-like oxidoreductase N-terminal" evidence="12">
    <location>
        <begin position="17"/>
        <end position="132"/>
    </location>
</feature>
<dbReference type="KEGG" id="vde:111250781"/>
<dbReference type="RefSeq" id="XP_022662262.1">
    <property type="nucleotide sequence ID" value="XM_022806527.1"/>
</dbReference>
<evidence type="ECO:0000313" key="15">
    <source>
        <dbReference type="Proteomes" id="UP000594260"/>
    </source>
</evidence>
<keyword evidence="15" id="KW-1185">Reference proteome</keyword>
<evidence type="ECO:0000256" key="5">
    <source>
        <dbReference type="ARBA" id="ARBA00040603"/>
    </source>
</evidence>
<dbReference type="GO" id="GO:0047837">
    <property type="term" value="F:D-xylose 1-dehydrogenase (NADP+) activity"/>
    <property type="evidence" value="ECO:0007669"/>
    <property type="project" value="UniProtKB-EC"/>
</dbReference>